<keyword evidence="3 11" id="KW-0813">Transport</keyword>
<dbReference type="PANTHER" id="PTHR30069:SF29">
    <property type="entry name" value="HEMOGLOBIN AND HEMOGLOBIN-HAPTOGLOBIN-BINDING PROTEIN 1-RELATED"/>
    <property type="match status" value="1"/>
</dbReference>
<evidence type="ECO:0000256" key="6">
    <source>
        <dbReference type="ARBA" id="ARBA00022729"/>
    </source>
</evidence>
<dbReference type="InterPro" id="IPR036942">
    <property type="entry name" value="Beta-barrel_TonB_sf"/>
</dbReference>
<keyword evidence="4 11" id="KW-1134">Transmembrane beta strand</keyword>
<dbReference type="AlphaFoldDB" id="A0A1M4TQN8"/>
<evidence type="ECO:0000256" key="5">
    <source>
        <dbReference type="ARBA" id="ARBA00022692"/>
    </source>
</evidence>
<dbReference type="CDD" id="cd01347">
    <property type="entry name" value="ligand_gated_channel"/>
    <property type="match status" value="1"/>
</dbReference>
<evidence type="ECO:0000256" key="13">
    <source>
        <dbReference type="RuleBase" id="RU003357"/>
    </source>
</evidence>
<keyword evidence="5 11" id="KW-0812">Transmembrane</keyword>
<feature type="domain" description="TonB-dependent receptor-like beta-barrel" evidence="15">
    <location>
        <begin position="305"/>
        <end position="740"/>
    </location>
</feature>
<dbReference type="InterPro" id="IPR010917">
    <property type="entry name" value="TonB_rcpt_CS"/>
</dbReference>
<keyword evidence="7 13" id="KW-0798">TonB box</keyword>
<evidence type="ECO:0000256" key="11">
    <source>
        <dbReference type="PROSITE-ProRule" id="PRU01360"/>
    </source>
</evidence>
<name>A0A1M4TQN8_9BURK</name>
<keyword evidence="10 11" id="KW-0998">Cell outer membrane</keyword>
<feature type="chain" id="PRO_5012612323" evidence="14">
    <location>
        <begin position="40"/>
        <end position="783"/>
    </location>
</feature>
<feature type="domain" description="TonB-dependent receptor plug" evidence="16">
    <location>
        <begin position="62"/>
        <end position="185"/>
    </location>
</feature>
<dbReference type="RefSeq" id="WP_073353931.1">
    <property type="nucleotide sequence ID" value="NZ_FQUZ01000003.1"/>
</dbReference>
<dbReference type="EMBL" id="FQUZ01000003">
    <property type="protein sequence ID" value="SHE46829.1"/>
    <property type="molecule type" value="Genomic_DNA"/>
</dbReference>
<dbReference type="InterPro" id="IPR010949">
    <property type="entry name" value="TonB_Hb/transfer/lactofer_rcpt"/>
</dbReference>
<dbReference type="PROSITE" id="PS52016">
    <property type="entry name" value="TONB_DEPENDENT_REC_3"/>
    <property type="match status" value="1"/>
</dbReference>
<evidence type="ECO:0000259" key="16">
    <source>
        <dbReference type="Pfam" id="PF07715"/>
    </source>
</evidence>
<dbReference type="SUPFAM" id="SSF56935">
    <property type="entry name" value="Porins"/>
    <property type="match status" value="1"/>
</dbReference>
<dbReference type="Gene3D" id="2.170.130.10">
    <property type="entry name" value="TonB-dependent receptor, plug domain"/>
    <property type="match status" value="1"/>
</dbReference>
<evidence type="ECO:0000256" key="7">
    <source>
        <dbReference type="ARBA" id="ARBA00023077"/>
    </source>
</evidence>
<comment type="similarity">
    <text evidence="2 11 13">Belongs to the TonB-dependent receptor family.</text>
</comment>
<protein>
    <submittedName>
        <fullName evidence="17">Hemoglobin/transferrin/lactoferrin receptor protein</fullName>
    </submittedName>
</protein>
<evidence type="ECO:0000256" key="9">
    <source>
        <dbReference type="ARBA" id="ARBA00023170"/>
    </source>
</evidence>
<dbReference type="InterPro" id="IPR012910">
    <property type="entry name" value="Plug_dom"/>
</dbReference>
<dbReference type="GO" id="GO:0044718">
    <property type="term" value="P:siderophore transmembrane transport"/>
    <property type="evidence" value="ECO:0007669"/>
    <property type="project" value="TreeGrafter"/>
</dbReference>
<feature type="signal peptide" evidence="14">
    <location>
        <begin position="1"/>
        <end position="39"/>
    </location>
</feature>
<dbReference type="GO" id="GO:0009279">
    <property type="term" value="C:cell outer membrane"/>
    <property type="evidence" value="ECO:0007669"/>
    <property type="project" value="UniProtKB-SubCell"/>
</dbReference>
<dbReference type="NCBIfam" id="TIGR01786">
    <property type="entry name" value="TonB-hemlactrns"/>
    <property type="match status" value="1"/>
</dbReference>
<proteinExistence type="inferred from homology"/>
<reference evidence="17 18" key="1">
    <citation type="submission" date="2016-11" db="EMBL/GenBank/DDBJ databases">
        <authorList>
            <person name="Jaros S."/>
            <person name="Januszkiewicz K."/>
            <person name="Wedrychowicz H."/>
        </authorList>
    </citation>
    <scope>NUCLEOTIDE SEQUENCE [LARGE SCALE GENOMIC DNA]</scope>
    <source>
        <strain evidence="17 18">DSM 16112</strain>
    </source>
</reference>
<dbReference type="Gene3D" id="2.40.170.20">
    <property type="entry name" value="TonB-dependent receptor, beta-barrel domain"/>
    <property type="match status" value="1"/>
</dbReference>
<accession>A0A1M4TQN8</accession>
<sequence>MSFPALGLPHPVAPSLPPRSLIRAVPAAVLGLLASAAVAQTPTEPQSLPAVQVTAEAETEAGASVTLTQQDMEKTGGKNIADIIRYQPLVEAPGTVQGATRGASAYDRSGTTGYNIRGMEGNRIGLDIDGIEMPSATSRAPLTNRAQDGTFGMGRDFMDPELYSTVQIQSGTTNARRSAGGIGGAVSFGTKSPQDYVSASKPFYAGAKLGYDGADDSWHKAITAAGQSGAWQALVSYSRRDGHQGENHSAQNLSSYPEDRSSDALLLKANYLLNTAHVFSVTADLYRRNVDSVFETWNSAATEMVGLSQQDSQTRRNTVQLGHVWSPANGWLDQLDTRVHYQNSDMHDVTDSPVQATGGYVTRHYDSQDKTRQIGFSSSGSKVIENHHIRFGVNASRNRNEHPFTSDDAFAGKQPFPDTTTDRLGLFVEDTIGFAVGGKRLAVVPGLRVDRVDAQIRNTGQFGNDRITEEELVELYGNAPSTTIVSPSLAVLYDLQPKLTAYAQWKRGGRAPTNSEIFGYWNGGGGSYALLGKRDLKKETSHTFDLGLKGRVASGVQLNSSVFYSQYKDFISYTRFTRANNPEMFTYIQDNLNILYQADNRDKAHVYGLELAVRLEHGTWLPAAQGFYSTWALGYSKGQAKSYYAGDKDVDLDTVQPGKAIVGLGYDAPGQRWGASLTGTFVQGKQAVATNRNSFSNNPGAEITDSSVEQFRVPGFARFDLSGYWRINRHTRLNAGIYNLGDKRYWSYSSARSLQPSSAQDRRQIELSTQSPRTYAVSLSVDF</sequence>
<dbReference type="STRING" id="1122156.SAMN02745117_00327"/>
<dbReference type="Pfam" id="PF07715">
    <property type="entry name" value="Plug"/>
    <property type="match status" value="1"/>
</dbReference>
<dbReference type="PANTHER" id="PTHR30069">
    <property type="entry name" value="TONB-DEPENDENT OUTER MEMBRANE RECEPTOR"/>
    <property type="match status" value="1"/>
</dbReference>
<evidence type="ECO:0000259" key="15">
    <source>
        <dbReference type="Pfam" id="PF00593"/>
    </source>
</evidence>
<dbReference type="Proteomes" id="UP000184327">
    <property type="component" value="Unassembled WGS sequence"/>
</dbReference>
<evidence type="ECO:0000313" key="18">
    <source>
        <dbReference type="Proteomes" id="UP000184327"/>
    </source>
</evidence>
<evidence type="ECO:0000313" key="17">
    <source>
        <dbReference type="EMBL" id="SHE46829.1"/>
    </source>
</evidence>
<keyword evidence="18" id="KW-1185">Reference proteome</keyword>
<dbReference type="GO" id="GO:0015344">
    <property type="term" value="F:siderophore uptake transmembrane transporter activity"/>
    <property type="evidence" value="ECO:0007669"/>
    <property type="project" value="TreeGrafter"/>
</dbReference>
<dbReference type="InterPro" id="IPR039426">
    <property type="entry name" value="TonB-dep_rcpt-like"/>
</dbReference>
<evidence type="ECO:0000256" key="4">
    <source>
        <dbReference type="ARBA" id="ARBA00022452"/>
    </source>
</evidence>
<keyword evidence="8 11" id="KW-0472">Membrane</keyword>
<dbReference type="Pfam" id="PF00593">
    <property type="entry name" value="TonB_dep_Rec_b-barrel"/>
    <property type="match status" value="1"/>
</dbReference>
<evidence type="ECO:0000256" key="14">
    <source>
        <dbReference type="SAM" id="SignalP"/>
    </source>
</evidence>
<evidence type="ECO:0000256" key="10">
    <source>
        <dbReference type="ARBA" id="ARBA00023237"/>
    </source>
</evidence>
<evidence type="ECO:0000256" key="3">
    <source>
        <dbReference type="ARBA" id="ARBA00022448"/>
    </source>
</evidence>
<dbReference type="InterPro" id="IPR000531">
    <property type="entry name" value="Beta-barrel_TonB"/>
</dbReference>
<dbReference type="InterPro" id="IPR037066">
    <property type="entry name" value="Plug_dom_sf"/>
</dbReference>
<keyword evidence="6 14" id="KW-0732">Signal</keyword>
<organism evidence="17 18">
    <name type="scientific">Lampropedia hyalina DSM 16112</name>
    <dbReference type="NCBI Taxonomy" id="1122156"/>
    <lineage>
        <taxon>Bacteria</taxon>
        <taxon>Pseudomonadati</taxon>
        <taxon>Pseudomonadota</taxon>
        <taxon>Betaproteobacteria</taxon>
        <taxon>Burkholderiales</taxon>
        <taxon>Comamonadaceae</taxon>
        <taxon>Lampropedia</taxon>
    </lineage>
</organism>
<keyword evidence="9 17" id="KW-0675">Receptor</keyword>
<evidence type="ECO:0000256" key="2">
    <source>
        <dbReference type="ARBA" id="ARBA00009810"/>
    </source>
</evidence>
<dbReference type="OrthoDB" id="9764669at2"/>
<evidence type="ECO:0000256" key="1">
    <source>
        <dbReference type="ARBA" id="ARBA00004571"/>
    </source>
</evidence>
<evidence type="ECO:0000256" key="12">
    <source>
        <dbReference type="PROSITE-ProRule" id="PRU10144"/>
    </source>
</evidence>
<dbReference type="PROSITE" id="PS01156">
    <property type="entry name" value="TONB_DEPENDENT_REC_2"/>
    <property type="match status" value="1"/>
</dbReference>
<feature type="short sequence motif" description="TonB C-terminal box" evidence="12">
    <location>
        <begin position="766"/>
        <end position="783"/>
    </location>
</feature>
<comment type="subcellular location">
    <subcellularLocation>
        <location evidence="1 11">Cell outer membrane</location>
        <topology evidence="1 11">Multi-pass membrane protein</topology>
    </subcellularLocation>
</comment>
<gene>
    <name evidence="17" type="ORF">SAMN02745117_00327</name>
</gene>
<evidence type="ECO:0000256" key="8">
    <source>
        <dbReference type="ARBA" id="ARBA00023136"/>
    </source>
</evidence>